<organism evidence="7 8">
    <name type="scientific">Niallia endozanthoxylica</name>
    <dbReference type="NCBI Taxonomy" id="2036016"/>
    <lineage>
        <taxon>Bacteria</taxon>
        <taxon>Bacillati</taxon>
        <taxon>Bacillota</taxon>
        <taxon>Bacilli</taxon>
        <taxon>Bacillales</taxon>
        <taxon>Bacillaceae</taxon>
        <taxon>Niallia</taxon>
    </lineage>
</organism>
<accession>A0A5J5HBI6</accession>
<proteinExistence type="predicted"/>
<evidence type="ECO:0000313" key="8">
    <source>
        <dbReference type="Proteomes" id="UP000326671"/>
    </source>
</evidence>
<evidence type="ECO:0000256" key="2">
    <source>
        <dbReference type="ARBA" id="ARBA00022723"/>
    </source>
</evidence>
<evidence type="ECO:0000256" key="1">
    <source>
        <dbReference type="ARBA" id="ARBA00022598"/>
    </source>
</evidence>
<dbReference type="GO" id="GO:0046872">
    <property type="term" value="F:metal ion binding"/>
    <property type="evidence" value="ECO:0007669"/>
    <property type="project" value="UniProtKB-KW"/>
</dbReference>
<dbReference type="AlphaFoldDB" id="A0A5J5HBI6"/>
<dbReference type="OrthoDB" id="9765517at2"/>
<dbReference type="GO" id="GO:0005524">
    <property type="term" value="F:ATP binding"/>
    <property type="evidence" value="ECO:0007669"/>
    <property type="project" value="UniProtKB-KW"/>
</dbReference>
<keyword evidence="3" id="KW-0547">Nucleotide-binding</keyword>
<evidence type="ECO:0000313" key="7">
    <source>
        <dbReference type="EMBL" id="KAA9017970.1"/>
    </source>
</evidence>
<reference evidence="7 8" key="1">
    <citation type="submission" date="2019-09" db="EMBL/GenBank/DDBJ databases">
        <title>Whole genome sequences of isolates from the Mars Exploration Rovers.</title>
        <authorList>
            <person name="Seuylemezian A."/>
            <person name="Vaishampayan P."/>
        </authorList>
    </citation>
    <scope>NUCLEOTIDE SEQUENCE [LARGE SCALE GENOMIC DNA]</scope>
    <source>
        <strain evidence="7 8">MER_TA_151</strain>
    </source>
</reference>
<protein>
    <submittedName>
        <fullName evidence="7">Glutathionylspermidine synthase family protein</fullName>
    </submittedName>
</protein>
<keyword evidence="1" id="KW-0436">Ligase</keyword>
<comment type="caution">
    <text evidence="7">The sequence shown here is derived from an EMBL/GenBank/DDBJ whole genome shotgun (WGS) entry which is preliminary data.</text>
</comment>
<gene>
    <name evidence="7" type="ORF">F4V44_20300</name>
</gene>
<keyword evidence="8" id="KW-1185">Reference proteome</keyword>
<dbReference type="SUPFAM" id="SSF52440">
    <property type="entry name" value="PreATP-grasp domain"/>
    <property type="match status" value="1"/>
</dbReference>
<sequence>MNTFRQERQRFFEEIDDFWHDLFDTEYALWDIKKESPSEIKTIRQAAERIGHILFKTAPLLRQLDEETLLQLGFPEASLAFIKLHTLPFESVIARFDLVVTNEGIKLLEVNSDTPTFIKETFAVNGEVCKAFGCINPNHHCEEQLRDAVQLAVKMAFLSLEKRKSPNIVFASHDDHEEDCLTTKYLQNLFGLKSQYLGLSQLRLVAEPVMENGQTILERGLYDEQGDKIDVLYRQTYPIEHLVDDEDPETKEKVGQLLMKLVEEKELAILNPPSAFLLQSKAVMALIWGLHEEKHSFFTEEEHYWIHTYFLPTYLDKDYFLEQGISYVKKPSFGREGDTIEIFTGSGEKIDEDSHKTYRDSLPVYQQFIRLPETSVQTEQGKKNVHYMYGCFYINGQASAMGIRAGRQITDNEAYFLPVGIENKEEKQ</sequence>
<dbReference type="RefSeq" id="WP_150441841.1">
    <property type="nucleotide sequence ID" value="NZ_VYKL01000035.1"/>
</dbReference>
<evidence type="ECO:0000259" key="6">
    <source>
        <dbReference type="Pfam" id="PF03738"/>
    </source>
</evidence>
<feature type="domain" description="Glutathionylspermidine synthase pre-ATP-grasp-like" evidence="6">
    <location>
        <begin position="35"/>
        <end position="419"/>
    </location>
</feature>
<keyword evidence="5" id="KW-0460">Magnesium</keyword>
<dbReference type="Gene3D" id="3.30.1490.330">
    <property type="match status" value="1"/>
</dbReference>
<dbReference type="GO" id="GO:0016874">
    <property type="term" value="F:ligase activity"/>
    <property type="evidence" value="ECO:0007669"/>
    <property type="project" value="UniProtKB-KW"/>
</dbReference>
<dbReference type="InterPro" id="IPR005494">
    <property type="entry name" value="GSPS_pre-ATP-grasp-like_dom"/>
</dbReference>
<evidence type="ECO:0000256" key="4">
    <source>
        <dbReference type="ARBA" id="ARBA00022840"/>
    </source>
</evidence>
<keyword evidence="4" id="KW-0067">ATP-binding</keyword>
<name>A0A5J5HBI6_9BACI</name>
<dbReference type="EMBL" id="VYKL01000035">
    <property type="protein sequence ID" value="KAA9017970.1"/>
    <property type="molecule type" value="Genomic_DNA"/>
</dbReference>
<evidence type="ECO:0000256" key="3">
    <source>
        <dbReference type="ARBA" id="ARBA00022741"/>
    </source>
</evidence>
<dbReference type="Pfam" id="PF03738">
    <property type="entry name" value="GSP_synth"/>
    <property type="match status" value="1"/>
</dbReference>
<evidence type="ECO:0000256" key="5">
    <source>
        <dbReference type="ARBA" id="ARBA00022842"/>
    </source>
</evidence>
<dbReference type="InterPro" id="IPR016185">
    <property type="entry name" value="PreATP-grasp_dom_sf"/>
</dbReference>
<dbReference type="Proteomes" id="UP000326671">
    <property type="component" value="Unassembled WGS sequence"/>
</dbReference>
<dbReference type="SUPFAM" id="SSF56059">
    <property type="entry name" value="Glutathione synthetase ATP-binding domain-like"/>
    <property type="match status" value="1"/>
</dbReference>
<keyword evidence="2" id="KW-0479">Metal-binding</keyword>